<dbReference type="InterPro" id="IPR025533">
    <property type="entry name" value="DUF4419"/>
</dbReference>
<dbReference type="eggNOG" id="ENOG502RPX4">
    <property type="taxonomic scope" value="Eukaryota"/>
</dbReference>
<accession>A0A0W0G7U5</accession>
<comment type="caution">
    <text evidence="1">The sequence shown here is derived from an EMBL/GenBank/DDBJ whole genome shotgun (WGS) entry which is preliminary data.</text>
</comment>
<reference evidence="1 2" key="1">
    <citation type="submission" date="2015-12" db="EMBL/GenBank/DDBJ databases">
        <title>Draft genome sequence of Moniliophthora roreri, the causal agent of frosty pod rot of cacao.</title>
        <authorList>
            <person name="Aime M.C."/>
            <person name="Diaz-Valderrama J.R."/>
            <person name="Kijpornyongpan T."/>
            <person name="Phillips-Mora W."/>
        </authorList>
    </citation>
    <scope>NUCLEOTIDE SEQUENCE [LARGE SCALE GENOMIC DNA]</scope>
    <source>
        <strain evidence="1 2">MCA 2952</strain>
    </source>
</reference>
<protein>
    <submittedName>
        <fullName evidence="1">Uncharacterized protein</fullName>
    </submittedName>
</protein>
<evidence type="ECO:0000313" key="1">
    <source>
        <dbReference type="EMBL" id="KTB44501.1"/>
    </source>
</evidence>
<dbReference type="PANTHER" id="PTHR31252">
    <property type="entry name" value="DUF4419 DOMAIN-CONTAINING PROTEIN"/>
    <property type="match status" value="1"/>
</dbReference>
<dbReference type="Pfam" id="PF14388">
    <property type="entry name" value="DUF4419"/>
    <property type="match status" value="1"/>
</dbReference>
<sequence length="354" mass="40326">MPVAFYSAKPIELSEQFLQGNTLLSILRGAATTNMKSQERFSNPFRDQELILTSSNDFVNALTDAYNQHRALIVKPDDVWIASLAQFNFFVNANAERLRTHFVGREGKKELKIRAIRTNVKDQALCDWILPNCRTTTLNDTVVSSVVMMTRLQKYFTYTMVLCCGIPKVTLEGEKVDWEKLLARVDKLEEYGDETTKWSNFLRPVLFRFVEHAEFRQSSPLWGEAVLITKCVVVESSSHAPNAFIGSHLVLDGTRYHFVDIDEIPLGYASVPDKLDDNGEVSGTIMADIVGIRVGDSEDKSLNESGKQDDIRLVPGWWIFIKRDEILLGRGAEEQQKLFAQMMAKWGKWIYARM</sequence>
<proteinExistence type="predicted"/>
<gene>
    <name evidence="1" type="ORF">WG66_2923</name>
</gene>
<dbReference type="PANTHER" id="PTHR31252:SF11">
    <property type="entry name" value="DUF4419 DOMAIN-CONTAINING PROTEIN"/>
    <property type="match status" value="1"/>
</dbReference>
<dbReference type="Proteomes" id="UP000054988">
    <property type="component" value="Unassembled WGS sequence"/>
</dbReference>
<dbReference type="EMBL" id="LATX01000905">
    <property type="protein sequence ID" value="KTB44501.1"/>
    <property type="molecule type" value="Genomic_DNA"/>
</dbReference>
<name>A0A0W0G7U5_MONRR</name>
<evidence type="ECO:0000313" key="2">
    <source>
        <dbReference type="Proteomes" id="UP000054988"/>
    </source>
</evidence>
<organism evidence="1 2">
    <name type="scientific">Moniliophthora roreri</name>
    <name type="common">Frosty pod rot fungus</name>
    <name type="synonym">Monilia roreri</name>
    <dbReference type="NCBI Taxonomy" id="221103"/>
    <lineage>
        <taxon>Eukaryota</taxon>
        <taxon>Fungi</taxon>
        <taxon>Dikarya</taxon>
        <taxon>Basidiomycota</taxon>
        <taxon>Agaricomycotina</taxon>
        <taxon>Agaricomycetes</taxon>
        <taxon>Agaricomycetidae</taxon>
        <taxon>Agaricales</taxon>
        <taxon>Marasmiineae</taxon>
        <taxon>Marasmiaceae</taxon>
        <taxon>Moniliophthora</taxon>
    </lineage>
</organism>
<dbReference type="AlphaFoldDB" id="A0A0W0G7U5"/>